<evidence type="ECO:0000259" key="4">
    <source>
        <dbReference type="PROSITE" id="PS50949"/>
    </source>
</evidence>
<dbReference type="InterPro" id="IPR036390">
    <property type="entry name" value="WH_DNA-bd_sf"/>
</dbReference>
<dbReference type="RefSeq" id="WP_209695677.1">
    <property type="nucleotide sequence ID" value="NZ_BAAAVU010000006.1"/>
</dbReference>
<name>A0ABS4UMY4_9ACTN</name>
<dbReference type="PROSITE" id="PS50949">
    <property type="entry name" value="HTH_GNTR"/>
    <property type="match status" value="1"/>
</dbReference>
<sequence>MNVTTSRGRREARSQAPRWLRDELRAEVLSGGFAGGLLPVESDLMRIYSVPRAVVRSALDLLRREGLIERIQGTGTLAVAQKRAGRLLEYHGVIGDTATILNGASSRVLAMEVMPMPRIVARHLDEAPGTECLLLEYVGYVYGESLGIYSNYLRFPEAEAVASTVFSTHFYKLLEDAGLVIGETDFRIEALVADDLVATLLDVEAGAPLIGLEQVIRDREGRPYDYAVLRSRGDRISLISSEIRAQLPATRQDNGGEPR</sequence>
<proteinExistence type="predicted"/>
<dbReference type="SUPFAM" id="SSF46785">
    <property type="entry name" value="Winged helix' DNA-binding domain"/>
    <property type="match status" value="1"/>
</dbReference>
<dbReference type="SMART" id="SM00345">
    <property type="entry name" value="HTH_GNTR"/>
    <property type="match status" value="1"/>
</dbReference>
<reference evidence="5 6" key="1">
    <citation type="submission" date="2021-03" db="EMBL/GenBank/DDBJ databases">
        <title>Sequencing the genomes of 1000 actinobacteria strains.</title>
        <authorList>
            <person name="Klenk H.-P."/>
        </authorList>
    </citation>
    <scope>NUCLEOTIDE SEQUENCE [LARGE SCALE GENOMIC DNA]</scope>
    <source>
        <strain evidence="5 6">DSM 18824</strain>
    </source>
</reference>
<dbReference type="InterPro" id="IPR028978">
    <property type="entry name" value="Chorismate_lyase_/UTRA_dom_sf"/>
</dbReference>
<dbReference type="EMBL" id="JAGINT010000001">
    <property type="protein sequence ID" value="MBP2353013.1"/>
    <property type="molecule type" value="Genomic_DNA"/>
</dbReference>
<comment type="caution">
    <text evidence="5">The sequence shown here is derived from an EMBL/GenBank/DDBJ whole genome shotgun (WGS) entry which is preliminary data.</text>
</comment>
<dbReference type="PRINTS" id="PR00035">
    <property type="entry name" value="HTHGNTR"/>
</dbReference>
<dbReference type="SUPFAM" id="SSF64288">
    <property type="entry name" value="Chorismate lyase-like"/>
    <property type="match status" value="1"/>
</dbReference>
<feature type="domain" description="HTH gntR-type" evidence="4">
    <location>
        <begin position="14"/>
        <end position="81"/>
    </location>
</feature>
<dbReference type="Proteomes" id="UP000755585">
    <property type="component" value="Unassembled WGS sequence"/>
</dbReference>
<evidence type="ECO:0000256" key="2">
    <source>
        <dbReference type="ARBA" id="ARBA00023125"/>
    </source>
</evidence>
<evidence type="ECO:0000313" key="5">
    <source>
        <dbReference type="EMBL" id="MBP2353013.1"/>
    </source>
</evidence>
<dbReference type="Gene3D" id="1.10.10.10">
    <property type="entry name" value="Winged helix-like DNA-binding domain superfamily/Winged helix DNA-binding domain"/>
    <property type="match status" value="1"/>
</dbReference>
<dbReference type="Pfam" id="PF07702">
    <property type="entry name" value="UTRA"/>
    <property type="match status" value="1"/>
</dbReference>
<gene>
    <name evidence="5" type="ORF">JOF29_004096</name>
</gene>
<dbReference type="InterPro" id="IPR050679">
    <property type="entry name" value="Bact_HTH_transcr_reg"/>
</dbReference>
<keyword evidence="3" id="KW-0804">Transcription</keyword>
<dbReference type="InterPro" id="IPR000524">
    <property type="entry name" value="Tscrpt_reg_HTH_GntR"/>
</dbReference>
<accession>A0ABS4UMY4</accession>
<dbReference type="PANTHER" id="PTHR44846:SF17">
    <property type="entry name" value="GNTR-FAMILY TRANSCRIPTIONAL REGULATOR"/>
    <property type="match status" value="1"/>
</dbReference>
<protein>
    <submittedName>
        <fullName evidence="5">GntR family transcriptional regulator</fullName>
    </submittedName>
</protein>
<dbReference type="InterPro" id="IPR036388">
    <property type="entry name" value="WH-like_DNA-bd_sf"/>
</dbReference>
<organism evidence="5 6">
    <name type="scientific">Kribbella aluminosa</name>
    <dbReference type="NCBI Taxonomy" id="416017"/>
    <lineage>
        <taxon>Bacteria</taxon>
        <taxon>Bacillati</taxon>
        <taxon>Actinomycetota</taxon>
        <taxon>Actinomycetes</taxon>
        <taxon>Propionibacteriales</taxon>
        <taxon>Kribbellaceae</taxon>
        <taxon>Kribbella</taxon>
    </lineage>
</organism>
<evidence type="ECO:0000313" key="6">
    <source>
        <dbReference type="Proteomes" id="UP000755585"/>
    </source>
</evidence>
<dbReference type="SMART" id="SM00866">
    <property type="entry name" value="UTRA"/>
    <property type="match status" value="1"/>
</dbReference>
<evidence type="ECO:0000256" key="1">
    <source>
        <dbReference type="ARBA" id="ARBA00023015"/>
    </source>
</evidence>
<dbReference type="PANTHER" id="PTHR44846">
    <property type="entry name" value="MANNOSYL-D-GLYCERATE TRANSPORT/METABOLISM SYSTEM REPRESSOR MNGR-RELATED"/>
    <property type="match status" value="1"/>
</dbReference>
<keyword evidence="1" id="KW-0805">Transcription regulation</keyword>
<dbReference type="Gene3D" id="3.40.1410.10">
    <property type="entry name" value="Chorismate lyase-like"/>
    <property type="match status" value="1"/>
</dbReference>
<evidence type="ECO:0000256" key="3">
    <source>
        <dbReference type="ARBA" id="ARBA00023163"/>
    </source>
</evidence>
<keyword evidence="6" id="KW-1185">Reference proteome</keyword>
<keyword evidence="2" id="KW-0238">DNA-binding</keyword>
<dbReference type="Pfam" id="PF00392">
    <property type="entry name" value="GntR"/>
    <property type="match status" value="1"/>
</dbReference>
<dbReference type="InterPro" id="IPR011663">
    <property type="entry name" value="UTRA"/>
</dbReference>